<dbReference type="PANTHER" id="PTHR21096">
    <property type="entry name" value="PROTEIN FAM136A"/>
    <property type="match status" value="1"/>
</dbReference>
<comment type="similarity">
    <text evidence="1">Belongs to the FAM136 family.</text>
</comment>
<reference evidence="2" key="1">
    <citation type="submission" date="2016-01" db="EMBL/GenBank/DDBJ databases">
        <title>Reference transcriptome for the parasite Schistocephalus solidus: insights into the molecular evolution of parasitism.</title>
        <authorList>
            <person name="Hebert F.O."/>
            <person name="Grambauer S."/>
            <person name="Barber I."/>
            <person name="Landry C.R."/>
            <person name="Aubin-Horth N."/>
        </authorList>
    </citation>
    <scope>NUCLEOTIDE SEQUENCE</scope>
</reference>
<sequence>MDQQGLENEALVLQNQYSNAINKSLSDLDVRFLRKMQSLYFGCGKKCCDNTSWTTEEVQSCVEKCEKPVSAAQKLIQSELTTLQERLQTCLRECSHRAYDKMRSDDISDAQRMVLQKEGLACTKQCIDDQINTSLPLVIGRVADQLKVLHKSQQDFL</sequence>
<dbReference type="InterPro" id="IPR008560">
    <property type="entry name" value="DUF842_euk"/>
</dbReference>
<dbReference type="Pfam" id="PF05811">
    <property type="entry name" value="DUF842"/>
    <property type="match status" value="1"/>
</dbReference>
<dbReference type="AlphaFoldDB" id="A0A0X3Q2M9"/>
<name>A0A0X3Q2M9_SCHSO</name>
<dbReference type="EMBL" id="GEEE01004830">
    <property type="protein sequence ID" value="JAP58395.1"/>
    <property type="molecule type" value="Transcribed_RNA"/>
</dbReference>
<dbReference type="PANTHER" id="PTHR21096:SF0">
    <property type="entry name" value="PROTEIN FAM136A"/>
    <property type="match status" value="1"/>
</dbReference>
<protein>
    <submittedName>
        <fullName evidence="2">Protein FAM136A</fullName>
    </submittedName>
</protein>
<gene>
    <name evidence="2" type="primary">F136A</name>
    <name evidence="2" type="ORF">TR112637</name>
</gene>
<evidence type="ECO:0000313" key="2">
    <source>
        <dbReference type="EMBL" id="JAP58395.1"/>
    </source>
</evidence>
<dbReference type="GO" id="GO:0005737">
    <property type="term" value="C:cytoplasm"/>
    <property type="evidence" value="ECO:0007669"/>
    <property type="project" value="TreeGrafter"/>
</dbReference>
<proteinExistence type="inferred from homology"/>
<organism evidence="2">
    <name type="scientific">Schistocephalus solidus</name>
    <name type="common">Tapeworm</name>
    <dbReference type="NCBI Taxonomy" id="70667"/>
    <lineage>
        <taxon>Eukaryota</taxon>
        <taxon>Metazoa</taxon>
        <taxon>Spiralia</taxon>
        <taxon>Lophotrochozoa</taxon>
        <taxon>Platyhelminthes</taxon>
        <taxon>Cestoda</taxon>
        <taxon>Eucestoda</taxon>
        <taxon>Diphyllobothriidea</taxon>
        <taxon>Diphyllobothriidae</taxon>
        <taxon>Schistocephalus</taxon>
    </lineage>
</organism>
<evidence type="ECO:0000256" key="1">
    <source>
        <dbReference type="ARBA" id="ARBA00009952"/>
    </source>
</evidence>
<accession>A0A0X3Q2M9</accession>